<feature type="transmembrane region" description="Helical" evidence="1">
    <location>
        <begin position="173"/>
        <end position="192"/>
    </location>
</feature>
<dbReference type="AlphaFoldDB" id="A0A5D0XJQ3"/>
<keyword evidence="1" id="KW-0812">Transmembrane</keyword>
<comment type="caution">
    <text evidence="3">The sequence shown here is derived from an EMBL/GenBank/DDBJ whole genome shotgun (WGS) entry which is preliminary data.</text>
</comment>
<dbReference type="RefSeq" id="WP_148601832.1">
    <property type="nucleotide sequence ID" value="NZ_VSLD01000013.1"/>
</dbReference>
<dbReference type="InterPro" id="IPR006935">
    <property type="entry name" value="Helicase/UvrB_N"/>
</dbReference>
<evidence type="ECO:0000313" key="4">
    <source>
        <dbReference type="Proteomes" id="UP000323410"/>
    </source>
</evidence>
<proteinExistence type="predicted"/>
<dbReference type="SUPFAM" id="SSF52540">
    <property type="entry name" value="P-loop containing nucleoside triphosphate hydrolases"/>
    <property type="match status" value="1"/>
</dbReference>
<sequence length="208" mass="21965">MQYDLYDYQDTAKLVVGRALASMDRAYQEDSNDLGAVVLAAPTGAGKTVIATAVIEAALDGDATTAAIDDATFLWVTDDLSLNNQTLNKMLFLIRPADPADGRENTMETFDLLLAGGLGGLAVGLGRLAYLLIDIESDRPHYRQTVGAQIVVTVILIVLGGTFAYYFDGKVGAFMSGITALSLLLLIGGNVLKRRKDEGAGSGSTANQ</sequence>
<dbReference type="Gene3D" id="3.40.50.300">
    <property type="entry name" value="P-loop containing nucleotide triphosphate hydrolases"/>
    <property type="match status" value="1"/>
</dbReference>
<name>A0A5D0XJQ3_9MICC</name>
<protein>
    <recommendedName>
        <fullName evidence="2">Helicase/UvrB N-terminal domain-containing protein</fullName>
    </recommendedName>
</protein>
<dbReference type="EMBL" id="VSLD01000013">
    <property type="protein sequence ID" value="TYC96326.1"/>
    <property type="molecule type" value="Genomic_DNA"/>
</dbReference>
<dbReference type="Pfam" id="PF04851">
    <property type="entry name" value="ResIII"/>
    <property type="match status" value="1"/>
</dbReference>
<dbReference type="GO" id="GO:0003677">
    <property type="term" value="F:DNA binding"/>
    <property type="evidence" value="ECO:0007669"/>
    <property type="project" value="InterPro"/>
</dbReference>
<feature type="transmembrane region" description="Helical" evidence="1">
    <location>
        <begin position="145"/>
        <end position="167"/>
    </location>
</feature>
<evidence type="ECO:0000256" key="1">
    <source>
        <dbReference type="SAM" id="Phobius"/>
    </source>
</evidence>
<dbReference type="GO" id="GO:0005524">
    <property type="term" value="F:ATP binding"/>
    <property type="evidence" value="ECO:0007669"/>
    <property type="project" value="InterPro"/>
</dbReference>
<dbReference type="InterPro" id="IPR027417">
    <property type="entry name" value="P-loop_NTPase"/>
</dbReference>
<dbReference type="OrthoDB" id="9804145at2"/>
<feature type="domain" description="Helicase/UvrB N-terminal" evidence="2">
    <location>
        <begin position="5"/>
        <end position="90"/>
    </location>
</feature>
<evidence type="ECO:0000313" key="3">
    <source>
        <dbReference type="EMBL" id="TYC96326.1"/>
    </source>
</evidence>
<evidence type="ECO:0000259" key="2">
    <source>
        <dbReference type="Pfam" id="PF04851"/>
    </source>
</evidence>
<dbReference type="GO" id="GO:0016787">
    <property type="term" value="F:hydrolase activity"/>
    <property type="evidence" value="ECO:0007669"/>
    <property type="project" value="InterPro"/>
</dbReference>
<keyword evidence="1" id="KW-1133">Transmembrane helix</keyword>
<reference evidence="3 4" key="1">
    <citation type="submission" date="2019-08" db="EMBL/GenBank/DDBJ databases">
        <title>Genone of Arthrobacter echini P9.</title>
        <authorList>
            <person name="Bowman J.P."/>
        </authorList>
    </citation>
    <scope>NUCLEOTIDE SEQUENCE [LARGE SCALE GENOMIC DNA]</scope>
    <source>
        <strain evidence="3 4">P9</strain>
    </source>
</reference>
<gene>
    <name evidence="3" type="ORF">FQ377_14155</name>
</gene>
<keyword evidence="4" id="KW-1185">Reference proteome</keyword>
<accession>A0A5D0XJQ3</accession>
<keyword evidence="1" id="KW-0472">Membrane</keyword>
<dbReference type="Proteomes" id="UP000323410">
    <property type="component" value="Unassembled WGS sequence"/>
</dbReference>
<feature type="transmembrane region" description="Helical" evidence="1">
    <location>
        <begin position="112"/>
        <end position="133"/>
    </location>
</feature>
<organism evidence="3 4">
    <name type="scientific">Arthrobacter echini</name>
    <dbReference type="NCBI Taxonomy" id="1529066"/>
    <lineage>
        <taxon>Bacteria</taxon>
        <taxon>Bacillati</taxon>
        <taxon>Actinomycetota</taxon>
        <taxon>Actinomycetes</taxon>
        <taxon>Micrococcales</taxon>
        <taxon>Micrococcaceae</taxon>
        <taxon>Arthrobacter</taxon>
    </lineage>
</organism>